<comment type="caution">
    <text evidence="1">The sequence shown here is derived from an EMBL/GenBank/DDBJ whole genome shotgun (WGS) entry which is preliminary data.</text>
</comment>
<protein>
    <submittedName>
        <fullName evidence="1">Uncharacterized protein</fullName>
    </submittedName>
</protein>
<sequence length="120" mass="13662">ALWPDSMAEKLGRFCVRKKQTIRYFRSHAREVTRNFDEACKLVDKCRGLYVIVIVARVPPISTGTHAMAGVRWCLDGTLACLNSWGSDEEVYEFVTVSSFVSAYSTDVVVSRRFKPSQYE</sequence>
<accession>A0ABN9TE69</accession>
<organism evidence="1 2">
    <name type="scientific">Prorocentrum cordatum</name>
    <dbReference type="NCBI Taxonomy" id="2364126"/>
    <lineage>
        <taxon>Eukaryota</taxon>
        <taxon>Sar</taxon>
        <taxon>Alveolata</taxon>
        <taxon>Dinophyceae</taxon>
        <taxon>Prorocentrales</taxon>
        <taxon>Prorocentraceae</taxon>
        <taxon>Prorocentrum</taxon>
    </lineage>
</organism>
<feature type="non-terminal residue" evidence="1">
    <location>
        <position position="120"/>
    </location>
</feature>
<name>A0ABN9TE69_9DINO</name>
<keyword evidence="2" id="KW-1185">Reference proteome</keyword>
<feature type="non-terminal residue" evidence="1">
    <location>
        <position position="1"/>
    </location>
</feature>
<dbReference type="Proteomes" id="UP001189429">
    <property type="component" value="Unassembled WGS sequence"/>
</dbReference>
<dbReference type="EMBL" id="CAUYUJ010014628">
    <property type="protein sequence ID" value="CAK0844066.1"/>
    <property type="molecule type" value="Genomic_DNA"/>
</dbReference>
<proteinExistence type="predicted"/>
<evidence type="ECO:0000313" key="1">
    <source>
        <dbReference type="EMBL" id="CAK0844066.1"/>
    </source>
</evidence>
<evidence type="ECO:0000313" key="2">
    <source>
        <dbReference type="Proteomes" id="UP001189429"/>
    </source>
</evidence>
<gene>
    <name evidence="1" type="ORF">PCOR1329_LOCUS38237</name>
</gene>
<reference evidence="1" key="1">
    <citation type="submission" date="2023-10" db="EMBL/GenBank/DDBJ databases">
        <authorList>
            <person name="Chen Y."/>
            <person name="Shah S."/>
            <person name="Dougan E. K."/>
            <person name="Thang M."/>
            <person name="Chan C."/>
        </authorList>
    </citation>
    <scope>NUCLEOTIDE SEQUENCE [LARGE SCALE GENOMIC DNA]</scope>
</reference>